<dbReference type="Proteomes" id="UP000037267">
    <property type="component" value="Unassembled WGS sequence"/>
</dbReference>
<comment type="caution">
    <text evidence="1">The sequence shown here is derived from an EMBL/GenBank/DDBJ whole genome shotgun (WGS) entry which is preliminary data.</text>
</comment>
<dbReference type="RefSeq" id="WP_050356114.1">
    <property type="nucleotide sequence ID" value="NZ_LGSS01000015.1"/>
</dbReference>
<dbReference type="CDD" id="cd01301">
    <property type="entry name" value="rDP_like"/>
    <property type="match status" value="1"/>
</dbReference>
<dbReference type="AlphaFoldDB" id="A0A0L0W7W2"/>
<dbReference type="GO" id="GO:0070573">
    <property type="term" value="F:metallodipeptidase activity"/>
    <property type="evidence" value="ECO:0007669"/>
    <property type="project" value="InterPro"/>
</dbReference>
<gene>
    <name evidence="1" type="ORF">CLPU_15c00200</name>
</gene>
<evidence type="ECO:0000313" key="2">
    <source>
        <dbReference type="Proteomes" id="UP000037267"/>
    </source>
</evidence>
<proteinExistence type="predicted"/>
<keyword evidence="2" id="KW-1185">Reference proteome</keyword>
<dbReference type="SUPFAM" id="SSF51556">
    <property type="entry name" value="Metallo-dependent hydrolases"/>
    <property type="match status" value="1"/>
</dbReference>
<dbReference type="PATRIC" id="fig|1503.3.peg.561"/>
<dbReference type="OrthoDB" id="9804920at2"/>
<organism evidence="1 2">
    <name type="scientific">Gottschalkia purinilytica</name>
    <name type="common">Clostridium purinilyticum</name>
    <dbReference type="NCBI Taxonomy" id="1503"/>
    <lineage>
        <taxon>Bacteria</taxon>
        <taxon>Bacillati</taxon>
        <taxon>Bacillota</taxon>
        <taxon>Tissierellia</taxon>
        <taxon>Tissierellales</taxon>
        <taxon>Gottschalkiaceae</taxon>
        <taxon>Gottschalkia</taxon>
    </lineage>
</organism>
<sequence>MIFDGHADIWTDVNVKRKKGFKDIFKSMHLERFKKGNINGGIFIVWPEPPYNENTKNRVIHMIENMSTEIMENQDLIHIVKQGCDLDKGIRQGKMTVIIGLEGLSYIGKNVDLIDTLYMLGARHASLTWNEENELATGIDGDPNRGLTKHGINVIRKMERLGMIIDVSHANEKTFWDIYENTSKPFIASHSNCKTLCNVPRNITDRQLRAIGKRKGIVGLNVYREFVHEDKNKQNLKYLINHIDHMVDTIGIDSVAFGFDFCEYLEDDSSGEFSKNPTEINTIGVEDASQVGNIINELIRRGYTTEDIEKISYKNFFRVIKTILK</sequence>
<accession>A0A0L0W7W2</accession>
<dbReference type="GO" id="GO:0006508">
    <property type="term" value="P:proteolysis"/>
    <property type="evidence" value="ECO:0007669"/>
    <property type="project" value="InterPro"/>
</dbReference>
<dbReference type="InterPro" id="IPR032466">
    <property type="entry name" value="Metal_Hydrolase"/>
</dbReference>
<reference evidence="2" key="1">
    <citation type="submission" date="2015-07" db="EMBL/GenBank/DDBJ databases">
        <title>Draft genome sequence of the purine-degrading Gottschalkia purinilyticum DSM 1384 (formerly Clostridium purinilyticum).</title>
        <authorList>
            <person name="Poehlein A."/>
            <person name="Schiel-Bengelsdorf B."/>
            <person name="Bengelsdorf F.R."/>
            <person name="Daniel R."/>
            <person name="Duerre P."/>
        </authorList>
    </citation>
    <scope>NUCLEOTIDE SEQUENCE [LARGE SCALE GENOMIC DNA]</scope>
    <source>
        <strain evidence="2">DSM 1384</strain>
    </source>
</reference>
<protein>
    <submittedName>
        <fullName evidence="1">Dipeptidase family protein</fullName>
    </submittedName>
</protein>
<dbReference type="Pfam" id="PF01244">
    <property type="entry name" value="Peptidase_M19"/>
    <property type="match status" value="1"/>
</dbReference>
<dbReference type="STRING" id="1503.CLPU_15c00200"/>
<dbReference type="Gene3D" id="3.20.20.140">
    <property type="entry name" value="Metal-dependent hydrolases"/>
    <property type="match status" value="1"/>
</dbReference>
<dbReference type="PANTHER" id="PTHR10443">
    <property type="entry name" value="MICROSOMAL DIPEPTIDASE"/>
    <property type="match status" value="1"/>
</dbReference>
<dbReference type="InterPro" id="IPR008257">
    <property type="entry name" value="Pept_M19"/>
</dbReference>
<dbReference type="PANTHER" id="PTHR10443:SF12">
    <property type="entry name" value="DIPEPTIDASE"/>
    <property type="match status" value="1"/>
</dbReference>
<evidence type="ECO:0000313" key="1">
    <source>
        <dbReference type="EMBL" id="KNF07526.1"/>
    </source>
</evidence>
<dbReference type="PROSITE" id="PS51365">
    <property type="entry name" value="RENAL_DIPEPTIDASE_2"/>
    <property type="match status" value="1"/>
</dbReference>
<dbReference type="EMBL" id="LGSS01000015">
    <property type="protein sequence ID" value="KNF07526.1"/>
    <property type="molecule type" value="Genomic_DNA"/>
</dbReference>
<name>A0A0L0W7W2_GOTPU</name>